<dbReference type="HAMAP" id="MF_00361">
    <property type="entry name" value="NAD_kinase"/>
    <property type="match status" value="1"/>
</dbReference>
<dbReference type="OrthoDB" id="24581at2759"/>
<dbReference type="AlphaFoldDB" id="A0A4V1IV39"/>
<evidence type="ECO:0000313" key="7">
    <source>
        <dbReference type="Proteomes" id="UP000274922"/>
    </source>
</evidence>
<keyword evidence="7" id="KW-1185">Reference proteome</keyword>
<dbReference type="GO" id="GO:0006741">
    <property type="term" value="P:NADP+ biosynthetic process"/>
    <property type="evidence" value="ECO:0007669"/>
    <property type="project" value="InterPro"/>
</dbReference>
<keyword evidence="4" id="KW-0521">NADP</keyword>
<dbReference type="GO" id="GO:0019674">
    <property type="term" value="P:NAD+ metabolic process"/>
    <property type="evidence" value="ECO:0007669"/>
    <property type="project" value="InterPro"/>
</dbReference>
<organism evidence="6 7">
    <name type="scientific">Caulochytrium protostelioides</name>
    <dbReference type="NCBI Taxonomy" id="1555241"/>
    <lineage>
        <taxon>Eukaryota</taxon>
        <taxon>Fungi</taxon>
        <taxon>Fungi incertae sedis</taxon>
        <taxon>Chytridiomycota</taxon>
        <taxon>Chytridiomycota incertae sedis</taxon>
        <taxon>Chytridiomycetes</taxon>
        <taxon>Caulochytriales</taxon>
        <taxon>Caulochytriaceae</taxon>
        <taxon>Caulochytrium</taxon>
    </lineage>
</organism>
<evidence type="ECO:0000256" key="2">
    <source>
        <dbReference type="ARBA" id="ARBA00022679"/>
    </source>
</evidence>
<dbReference type="Proteomes" id="UP000274922">
    <property type="component" value="Unassembled WGS sequence"/>
</dbReference>
<dbReference type="InterPro" id="IPR016064">
    <property type="entry name" value="NAD/diacylglycerol_kinase_sf"/>
</dbReference>
<keyword evidence="5" id="KW-0520">NAD</keyword>
<dbReference type="Gene3D" id="3.40.50.10330">
    <property type="entry name" value="Probable inorganic polyphosphate/atp-NAD kinase, domain 1"/>
    <property type="match status" value="1"/>
</dbReference>
<dbReference type="GO" id="GO:0003951">
    <property type="term" value="F:NAD+ kinase activity"/>
    <property type="evidence" value="ECO:0007669"/>
    <property type="project" value="InterPro"/>
</dbReference>
<dbReference type="PANTHER" id="PTHR20275:SF0">
    <property type="entry name" value="NAD KINASE"/>
    <property type="match status" value="1"/>
</dbReference>
<dbReference type="Pfam" id="PF01513">
    <property type="entry name" value="NAD_kinase"/>
    <property type="match status" value="1"/>
</dbReference>
<evidence type="ECO:0008006" key="8">
    <source>
        <dbReference type="Google" id="ProtNLM"/>
    </source>
</evidence>
<evidence type="ECO:0000256" key="5">
    <source>
        <dbReference type="ARBA" id="ARBA00023027"/>
    </source>
</evidence>
<evidence type="ECO:0000313" key="6">
    <source>
        <dbReference type="EMBL" id="RKP02719.1"/>
    </source>
</evidence>
<evidence type="ECO:0000256" key="3">
    <source>
        <dbReference type="ARBA" id="ARBA00022777"/>
    </source>
</evidence>
<evidence type="ECO:0000256" key="4">
    <source>
        <dbReference type="ARBA" id="ARBA00022857"/>
    </source>
</evidence>
<comment type="similarity">
    <text evidence="1">Belongs to the NAD kinase family.</text>
</comment>
<keyword evidence="2" id="KW-0808">Transferase</keyword>
<reference evidence="7" key="1">
    <citation type="journal article" date="2018" name="Nat. Microbiol.">
        <title>Leveraging single-cell genomics to expand the fungal tree of life.</title>
        <authorList>
            <person name="Ahrendt S.R."/>
            <person name="Quandt C.A."/>
            <person name="Ciobanu D."/>
            <person name="Clum A."/>
            <person name="Salamov A."/>
            <person name="Andreopoulos B."/>
            <person name="Cheng J.F."/>
            <person name="Woyke T."/>
            <person name="Pelin A."/>
            <person name="Henrissat B."/>
            <person name="Reynolds N.K."/>
            <person name="Benny G.L."/>
            <person name="Smith M.E."/>
            <person name="James T.Y."/>
            <person name="Grigoriev I.V."/>
        </authorList>
    </citation>
    <scope>NUCLEOTIDE SEQUENCE [LARGE SCALE GENOMIC DNA]</scope>
    <source>
        <strain evidence="7">ATCC 52028</strain>
    </source>
</reference>
<name>A0A4V1IV39_9FUNG</name>
<dbReference type="EMBL" id="ML014136">
    <property type="protein sequence ID" value="RKP02719.1"/>
    <property type="molecule type" value="Genomic_DNA"/>
</dbReference>
<sequence>MAILIALIEAPRRAPLKFNTRGITLSLVPTGARVFSPSVIRDLGNQLGEAELKMNSLSLTLNELETIIIVVKPLDPSLPPLCHALCKMLMRKSPRITILLDHSYQHDKLFAYQRLVRAHPPARHQIQFYDVDVMRHQSLHDAETIDDNARAKRLVITLGGDGTVLFTSGIFQGLVPPVLSFALGSLGFLTNFAWADRDAILDRVLDPKGPGFRVNLRQRFEAVLYRRVSHPKPQHRRHHSRPSYDYAMHGGWSTPTTHYPKVGAAMTAVAQSLVLNEVVIDRGPNASMVSLEVWVDALHLTTILADGLVVATSTGSTAYSLSAGGSLMHPMSGMLVTPICPHTLTARPMVLPYAVELRICLTANARTAAWVSFDGRERTELREGDVLTIGSGRFPFLSLCETGQSVDWFRSIMSGLGWNQRVQQKPFGPRDM</sequence>
<dbReference type="InterPro" id="IPR017437">
    <property type="entry name" value="ATP-NAD_kinase_PpnK-typ_C"/>
</dbReference>
<gene>
    <name evidence="6" type="ORF">CXG81DRAFT_10437</name>
</gene>
<dbReference type="PANTHER" id="PTHR20275">
    <property type="entry name" value="NAD KINASE"/>
    <property type="match status" value="1"/>
</dbReference>
<accession>A0A4V1IV39</accession>
<dbReference type="SUPFAM" id="SSF111331">
    <property type="entry name" value="NAD kinase/diacylglycerol kinase-like"/>
    <property type="match status" value="1"/>
</dbReference>
<dbReference type="InterPro" id="IPR017438">
    <property type="entry name" value="ATP-NAD_kinase_N"/>
</dbReference>
<dbReference type="InterPro" id="IPR002504">
    <property type="entry name" value="NADK"/>
</dbReference>
<protein>
    <recommendedName>
        <fullName evidence="8">ATP-NAD kinase</fullName>
    </recommendedName>
</protein>
<evidence type="ECO:0000256" key="1">
    <source>
        <dbReference type="ARBA" id="ARBA00010995"/>
    </source>
</evidence>
<dbReference type="Gene3D" id="2.60.200.30">
    <property type="entry name" value="Probable inorganic polyphosphate/atp-NAD kinase, domain 2"/>
    <property type="match status" value="1"/>
</dbReference>
<keyword evidence="3" id="KW-0418">Kinase</keyword>
<dbReference type="STRING" id="1555241.A0A4V1IV39"/>
<dbReference type="Pfam" id="PF20143">
    <property type="entry name" value="NAD_kinase_C"/>
    <property type="match status" value="1"/>
</dbReference>
<proteinExistence type="inferred from homology"/>